<dbReference type="RefSeq" id="WP_215628070.1">
    <property type="nucleotide sequence ID" value="NZ_CP067089.2"/>
</dbReference>
<dbReference type="EMBL" id="CP067089">
    <property type="protein sequence ID" value="QQO10765.1"/>
    <property type="molecule type" value="Genomic_DNA"/>
</dbReference>
<proteinExistence type="predicted"/>
<evidence type="ECO:0000313" key="2">
    <source>
        <dbReference type="Proteomes" id="UP000595917"/>
    </source>
</evidence>
<keyword evidence="2" id="KW-1185">Reference proteome</keyword>
<dbReference type="KEGG" id="bhc:JFL75_07570"/>
<dbReference type="Gene3D" id="3.90.1720.10">
    <property type="entry name" value="endopeptidase domain like (from Nostoc punctiforme)"/>
    <property type="match status" value="1"/>
</dbReference>
<accession>A0A7T7XQR8</accession>
<sequence>MPPVLHADDTAAEAFSSFADPSRIWGNGVESAIEEAYRQCFRTFIIGERVMNLRLPFAQNYERAELAEQPWEFVGGGKAGPAFLWEAITEILESDGFREYAKTLQDGREKVVIFDIPERTWTTSRDIFDIARMKAGSYRGLPHRPYVLNQGNEITQSDVYNYLYCVGWVGLDCSGFVWHVLSYTARKGGLDLGRALRTALGAPRNADPAYYAGTAFFNSRSPEIIAVTDRVGNLRPGDVLLFRGEDGSMVHSAVIQSVDRDQGIIRYVQCTDEAPLSERGAHESYIYFDPSSPDMSLKDESIRWTQKRYPPFPGEKASPFSDDGKRYRAFPEHGGGRVVRLRAMEGPIRNLSARR</sequence>
<evidence type="ECO:0000313" key="1">
    <source>
        <dbReference type="EMBL" id="QQO10765.1"/>
    </source>
</evidence>
<name>A0A7T7XQR8_9SPIR</name>
<protein>
    <submittedName>
        <fullName evidence="1">C40 family peptidase</fullName>
    </submittedName>
</protein>
<gene>
    <name evidence="1" type="ORF">JFL75_07570</name>
</gene>
<reference evidence="1" key="1">
    <citation type="submission" date="2021-01" db="EMBL/GenBank/DDBJ databases">
        <title>Description of Breznakiella homolactica.</title>
        <authorList>
            <person name="Song Y."/>
            <person name="Brune A."/>
        </authorList>
    </citation>
    <scope>NUCLEOTIDE SEQUENCE</scope>
    <source>
        <strain evidence="1">RmG30</strain>
    </source>
</reference>
<dbReference type="AlphaFoldDB" id="A0A7T7XQR8"/>
<organism evidence="1 2">
    <name type="scientific">Breznakiella homolactica</name>
    <dbReference type="NCBI Taxonomy" id="2798577"/>
    <lineage>
        <taxon>Bacteria</taxon>
        <taxon>Pseudomonadati</taxon>
        <taxon>Spirochaetota</taxon>
        <taxon>Spirochaetia</taxon>
        <taxon>Spirochaetales</taxon>
        <taxon>Breznakiellaceae</taxon>
        <taxon>Breznakiella</taxon>
    </lineage>
</organism>
<dbReference type="Proteomes" id="UP000595917">
    <property type="component" value="Chromosome"/>
</dbReference>